<dbReference type="Gene3D" id="3.40.605.10">
    <property type="entry name" value="Aldehyde Dehydrogenase, Chain A, domain 1"/>
    <property type="match status" value="1"/>
</dbReference>
<gene>
    <name evidence="5" type="ORF">CP970_03495</name>
</gene>
<dbReference type="Pfam" id="PF00171">
    <property type="entry name" value="Aldedh"/>
    <property type="match status" value="1"/>
</dbReference>
<evidence type="ECO:0000256" key="3">
    <source>
        <dbReference type="ARBA" id="ARBA00023002"/>
    </source>
</evidence>
<dbReference type="InterPro" id="IPR016162">
    <property type="entry name" value="Ald_DH_N"/>
</dbReference>
<dbReference type="InterPro" id="IPR016160">
    <property type="entry name" value="Ald_DH_CS_CYS"/>
</dbReference>
<dbReference type="PANTHER" id="PTHR43217">
    <property type="entry name" value="SUCCINATE SEMIALDEHYDE DEHYDROGENASE [NAD(P)+] SAD"/>
    <property type="match status" value="1"/>
</dbReference>
<dbReference type="FunFam" id="3.40.605.10:FF:000012">
    <property type="entry name" value="NAD-dependent succinate-semialdehyde dehydrogenase"/>
    <property type="match status" value="1"/>
</dbReference>
<dbReference type="GO" id="GO:0004030">
    <property type="term" value="F:aldehyde dehydrogenase [NAD(P)+] activity"/>
    <property type="evidence" value="ECO:0007669"/>
    <property type="project" value="InterPro"/>
</dbReference>
<dbReference type="InterPro" id="IPR047110">
    <property type="entry name" value="GABD/Sad-like"/>
</dbReference>
<keyword evidence="3" id="KW-0560">Oxidoreductase</keyword>
<dbReference type="AlphaFoldDB" id="A0A5J6G590"/>
<dbReference type="EMBL" id="CP023699">
    <property type="protein sequence ID" value="QEU90097.1"/>
    <property type="molecule type" value="Genomic_DNA"/>
</dbReference>
<organism evidence="5 6">
    <name type="scientific">Streptomyces kanamyceticus</name>
    <dbReference type="NCBI Taxonomy" id="1967"/>
    <lineage>
        <taxon>Bacteria</taxon>
        <taxon>Bacillati</taxon>
        <taxon>Actinomycetota</taxon>
        <taxon>Actinomycetes</taxon>
        <taxon>Kitasatosporales</taxon>
        <taxon>Streptomycetaceae</taxon>
        <taxon>Streptomyces</taxon>
    </lineage>
</organism>
<protein>
    <submittedName>
        <fullName evidence="5">NADP-dependent succinic semialdehyde dehydrogenase</fullName>
    </submittedName>
</protein>
<reference evidence="5 6" key="1">
    <citation type="submission" date="2017-09" db="EMBL/GenBank/DDBJ databases">
        <authorList>
            <person name="Lee N."/>
            <person name="Cho B.-K."/>
        </authorList>
    </citation>
    <scope>NUCLEOTIDE SEQUENCE [LARGE SCALE GENOMIC DNA]</scope>
    <source>
        <strain evidence="5 6">ATCC 12853</strain>
    </source>
</reference>
<proteinExistence type="inferred from homology"/>
<dbReference type="GO" id="GO:0004777">
    <property type="term" value="F:succinate-semialdehyde dehydrogenase (NAD+) activity"/>
    <property type="evidence" value="ECO:0007669"/>
    <property type="project" value="TreeGrafter"/>
</dbReference>
<evidence type="ECO:0000259" key="4">
    <source>
        <dbReference type="Pfam" id="PF00171"/>
    </source>
</evidence>
<dbReference type="Proteomes" id="UP000325529">
    <property type="component" value="Chromosome"/>
</dbReference>
<dbReference type="OrthoDB" id="6882680at2"/>
<evidence type="ECO:0000256" key="2">
    <source>
        <dbReference type="ARBA" id="ARBA00022857"/>
    </source>
</evidence>
<name>A0A5J6G590_STRKN</name>
<dbReference type="InterPro" id="IPR015590">
    <property type="entry name" value="Aldehyde_DH_dom"/>
</dbReference>
<accession>A0A5J6G590</accession>
<dbReference type="NCBIfam" id="NF006915">
    <property type="entry name" value="PRK09406.1"/>
    <property type="match status" value="1"/>
</dbReference>
<evidence type="ECO:0000256" key="1">
    <source>
        <dbReference type="ARBA" id="ARBA00009986"/>
    </source>
</evidence>
<dbReference type="PANTHER" id="PTHR43217:SF1">
    <property type="entry name" value="SUCCINATE SEMIALDEHYDE DEHYDROGENASE [NAD(P)+] SAD"/>
    <property type="match status" value="1"/>
</dbReference>
<dbReference type="FunFam" id="3.40.309.10:FF:000010">
    <property type="entry name" value="Gamma-aminobutyraldehyde dehydrogenase"/>
    <property type="match status" value="1"/>
</dbReference>
<dbReference type="InterPro" id="IPR016161">
    <property type="entry name" value="Ald_DH/histidinol_DH"/>
</dbReference>
<dbReference type="InterPro" id="IPR016163">
    <property type="entry name" value="Ald_DH_C"/>
</dbReference>
<feature type="domain" description="Aldehyde dehydrogenase" evidence="4">
    <location>
        <begin position="3"/>
        <end position="459"/>
    </location>
</feature>
<dbReference type="InterPro" id="IPR044148">
    <property type="entry name" value="ALDH_GabD1-like"/>
</dbReference>
<evidence type="ECO:0000313" key="5">
    <source>
        <dbReference type="EMBL" id="QEU90097.1"/>
    </source>
</evidence>
<sequence>MPIATVNPATGETLRTFEPLTATGIERRVGAADAAFAVHRATSFAERAGLLHRAADLLEEDTADIARTMTTEMGKPVKAARAEAAKCVKAMRWYAEHAEALLADEHPAPGDVTDSGAARAVVRYRPLGAVLAVMPWNFPLWQVVRFAAPALMAGNVALLKHASNVPQTALYLEDLFRRAGFAEGCFQTLLVGSDAVEAVLRDGRVAAATLTGSEPAGRAVASAAGDEIKKTVLELGGSDPYLVLPSADVARAAETAVTARVQNNGQSCIAAKRFIVHAEVYDAFRDRFVAGMRELTVGDPMDEDTDVGPLSSRAGRDDLEELVDDALAQGATALCGGQRPKEQERGWFYSPTVLADITPGMRIHREETFGPVATLYRVADLDEALALANDTPFGLSSNVWTRDDAEAERCVRDLQAGGIFFNGMTASHPGLPFGGVKRSGYGRELAGHGIREFCNATTVWYGPDGVRGRPAGRDAVGP</sequence>
<keyword evidence="2" id="KW-0521">NADP</keyword>
<keyword evidence="6" id="KW-1185">Reference proteome</keyword>
<dbReference type="KEGG" id="ska:CP970_03495"/>
<evidence type="ECO:0000313" key="6">
    <source>
        <dbReference type="Proteomes" id="UP000325529"/>
    </source>
</evidence>
<dbReference type="PROSITE" id="PS00070">
    <property type="entry name" value="ALDEHYDE_DEHYDR_CYS"/>
    <property type="match status" value="1"/>
</dbReference>
<dbReference type="Gene3D" id="3.40.309.10">
    <property type="entry name" value="Aldehyde Dehydrogenase, Chain A, domain 2"/>
    <property type="match status" value="1"/>
</dbReference>
<dbReference type="CDD" id="cd07100">
    <property type="entry name" value="ALDH_SSADH1_GabD1"/>
    <property type="match status" value="1"/>
</dbReference>
<comment type="similarity">
    <text evidence="1">Belongs to the aldehyde dehydrogenase family.</text>
</comment>
<dbReference type="RefSeq" id="WP_055544391.1">
    <property type="nucleotide sequence ID" value="NZ_CP023699.1"/>
</dbReference>
<dbReference type="SUPFAM" id="SSF53720">
    <property type="entry name" value="ALDH-like"/>
    <property type="match status" value="1"/>
</dbReference>